<name>A0ABV8Q4F8_9MICO</name>
<dbReference type="Proteomes" id="UP001595900">
    <property type="component" value="Unassembled WGS sequence"/>
</dbReference>
<evidence type="ECO:0000256" key="2">
    <source>
        <dbReference type="ARBA" id="ARBA00022448"/>
    </source>
</evidence>
<feature type="chain" id="PRO_5047028253" evidence="4">
    <location>
        <begin position="22"/>
        <end position="423"/>
    </location>
</feature>
<proteinExistence type="inferred from homology"/>
<keyword evidence="2" id="KW-0813">Transport</keyword>
<evidence type="ECO:0000313" key="6">
    <source>
        <dbReference type="Proteomes" id="UP001595900"/>
    </source>
</evidence>
<dbReference type="InterPro" id="IPR006059">
    <property type="entry name" value="SBP"/>
</dbReference>
<keyword evidence="6" id="KW-1185">Reference proteome</keyword>
<protein>
    <submittedName>
        <fullName evidence="5">ABC transporter substrate-binding protein</fullName>
    </submittedName>
</protein>
<evidence type="ECO:0000256" key="1">
    <source>
        <dbReference type="ARBA" id="ARBA00008520"/>
    </source>
</evidence>
<comment type="similarity">
    <text evidence="1">Belongs to the bacterial solute-binding protein 1 family.</text>
</comment>
<dbReference type="RefSeq" id="WP_390227050.1">
    <property type="nucleotide sequence ID" value="NZ_JBHSCN010000002.1"/>
</dbReference>
<sequence>MKHSKLAAVAAAGVAIGLALAGCSSGSSSTGSSSSDQKVTLTFWNGFTGGDRPGYQQIVADWNKSHPNIQVDMTVESWDTIEAKLPAAWLTGSGPDIAAPSSDPNAVGDYVKTNSVLPITDTGTGSTQIDTKAFAPGLTQEFTYNGKLYGVPANYATLSLYYNKKAFTAAGLQPPKTVADFQADAKKLTGGTTQYGLVLADNQTIQMWPILQWLEGGDIVDSKGCSVVQTPAGQNSLSSWAKLVTDDKISPVGLTGAQADSLFGAGKAAMEMNGPWAGATYKADGIDYGVVPIPTGVDGKSATLGSTAPLAISAKTKYPKQAQEFLAYWTSKSTQEQFSLTTGFPPVRSDLTSDPKLTADPTISVFQSQVSDARQYLPQVKNATKVDSDAYTTLIGQITRGTPVSQATKQAQQTINSLTGCSS</sequence>
<dbReference type="PANTHER" id="PTHR30061:SF50">
    <property type="entry name" value="MALTOSE_MALTODEXTRIN-BINDING PERIPLASMIC PROTEIN"/>
    <property type="match status" value="1"/>
</dbReference>
<evidence type="ECO:0000313" key="5">
    <source>
        <dbReference type="EMBL" id="MFC4242243.1"/>
    </source>
</evidence>
<dbReference type="CDD" id="cd14748">
    <property type="entry name" value="PBP2_UgpB"/>
    <property type="match status" value="1"/>
</dbReference>
<dbReference type="PROSITE" id="PS51257">
    <property type="entry name" value="PROKAR_LIPOPROTEIN"/>
    <property type="match status" value="1"/>
</dbReference>
<reference evidence="6" key="1">
    <citation type="journal article" date="2019" name="Int. J. Syst. Evol. Microbiol.">
        <title>The Global Catalogue of Microorganisms (GCM) 10K type strain sequencing project: providing services to taxonomists for standard genome sequencing and annotation.</title>
        <authorList>
            <consortium name="The Broad Institute Genomics Platform"/>
            <consortium name="The Broad Institute Genome Sequencing Center for Infectious Disease"/>
            <person name="Wu L."/>
            <person name="Ma J."/>
        </authorList>
    </citation>
    <scope>NUCLEOTIDE SEQUENCE [LARGE SCALE GENOMIC DNA]</scope>
    <source>
        <strain evidence="6">CGMCC 1.10363</strain>
    </source>
</reference>
<evidence type="ECO:0000256" key="4">
    <source>
        <dbReference type="SAM" id="SignalP"/>
    </source>
</evidence>
<feature type="signal peptide" evidence="4">
    <location>
        <begin position="1"/>
        <end position="21"/>
    </location>
</feature>
<organism evidence="5 6">
    <name type="scientific">Gryllotalpicola reticulitermitis</name>
    <dbReference type="NCBI Taxonomy" id="1184153"/>
    <lineage>
        <taxon>Bacteria</taxon>
        <taxon>Bacillati</taxon>
        <taxon>Actinomycetota</taxon>
        <taxon>Actinomycetes</taxon>
        <taxon>Micrococcales</taxon>
        <taxon>Microbacteriaceae</taxon>
        <taxon>Gryllotalpicola</taxon>
    </lineage>
</organism>
<comment type="caution">
    <text evidence="5">The sequence shown here is derived from an EMBL/GenBank/DDBJ whole genome shotgun (WGS) entry which is preliminary data.</text>
</comment>
<dbReference type="SUPFAM" id="SSF53850">
    <property type="entry name" value="Periplasmic binding protein-like II"/>
    <property type="match status" value="1"/>
</dbReference>
<dbReference type="Gene3D" id="3.40.190.10">
    <property type="entry name" value="Periplasmic binding protein-like II"/>
    <property type="match status" value="1"/>
</dbReference>
<dbReference type="Pfam" id="PF13416">
    <property type="entry name" value="SBP_bac_8"/>
    <property type="match status" value="1"/>
</dbReference>
<evidence type="ECO:0000256" key="3">
    <source>
        <dbReference type="ARBA" id="ARBA00022729"/>
    </source>
</evidence>
<dbReference type="PANTHER" id="PTHR30061">
    <property type="entry name" value="MALTOSE-BINDING PERIPLASMIC PROTEIN"/>
    <property type="match status" value="1"/>
</dbReference>
<dbReference type="EMBL" id="JBHSCN010000002">
    <property type="protein sequence ID" value="MFC4242243.1"/>
    <property type="molecule type" value="Genomic_DNA"/>
</dbReference>
<gene>
    <name evidence="5" type="ORF">ACFOYW_02570</name>
</gene>
<accession>A0ABV8Q4F8</accession>
<keyword evidence="3 4" id="KW-0732">Signal</keyword>